<comment type="similarity">
    <text evidence="1">Belongs to the GET4 family.</text>
</comment>
<accession>Q74ZD4</accession>
<dbReference type="GeneID" id="4623233"/>
<dbReference type="RefSeq" id="NP_986931.1">
    <property type="nucleotide sequence ID" value="NM_211993.1"/>
</dbReference>
<protein>
    <submittedName>
        <fullName evidence="2">AGR265Wp</fullName>
    </submittedName>
</protein>
<dbReference type="FunFam" id="1.25.40.10:FF:000615">
    <property type="entry name" value="Golgi to ER traffic protein 4"/>
    <property type="match status" value="1"/>
</dbReference>
<dbReference type="GO" id="GO:0072380">
    <property type="term" value="C:TRC complex"/>
    <property type="evidence" value="ECO:0000318"/>
    <property type="project" value="GO_Central"/>
</dbReference>
<sequence>MVADEKLAPVMDRFTEKVKEGEYYEAHQTLRTVANRYVRGKKWPQAIDLITHGIHTLMGVGQSSSVVDLTRYLLEVYEQGNVECTEENVGRLVKILVGLELEDPDLRDVCTGMNNWSVRHGRYTYGDPYLHSVIGKRLLEAGYLVEAERYFVLGNRDSLEEYVNWLWDWYQQLQQPAVVGEFLGRLVFGYLGVGNLKNAYDASGRFLARYIEHEAPKHERVEKGYAELYLFEEHPDLNFLQLLLIACQAGKPEFLTSLKSQYPQQAQKHEQSLVQLGKEFFNVAPKRQVPLLQDLMADFFDGA</sequence>
<gene>
    <name evidence="2" type="ORF">AGOS_AGR265W</name>
</gene>
<dbReference type="PANTHER" id="PTHR12875">
    <property type="entry name" value="GOLGI TO ER TRAFFIC PROTEIN 4 HOMOLOG"/>
    <property type="match status" value="1"/>
</dbReference>
<reference evidence="3" key="2">
    <citation type="journal article" date="2013" name="G3 (Bethesda)">
        <title>Genomes of Ashbya fungi isolated from insects reveal four mating-type loci, numerous translocations, lack of transposons, and distinct gene duplications.</title>
        <authorList>
            <person name="Dietrich F.S."/>
            <person name="Voegeli S."/>
            <person name="Kuo S."/>
            <person name="Philippsen P."/>
        </authorList>
    </citation>
    <scope>GENOME REANNOTATION</scope>
    <source>
        <strain evidence="3">ATCC 10895 / CBS 109.51 / FGSC 9923 / NRRL Y-1056</strain>
    </source>
</reference>
<dbReference type="InterPro" id="IPR007317">
    <property type="entry name" value="GET4"/>
</dbReference>
<dbReference type="eggNOG" id="KOG3024">
    <property type="taxonomic scope" value="Eukaryota"/>
</dbReference>
<evidence type="ECO:0000313" key="2">
    <source>
        <dbReference type="EMBL" id="AAS54755.1"/>
    </source>
</evidence>
<dbReference type="HOGENOM" id="CLU_046061_0_2_1"/>
<dbReference type="FunCoup" id="Q74ZD4">
    <property type="interactions" value="401"/>
</dbReference>
<dbReference type="OMA" id="LMDMMGM"/>
<reference evidence="2 3" key="1">
    <citation type="journal article" date="2004" name="Science">
        <title>The Ashbya gossypii genome as a tool for mapping the ancient Saccharomyces cerevisiae genome.</title>
        <authorList>
            <person name="Dietrich F.S."/>
            <person name="Voegeli S."/>
            <person name="Brachat S."/>
            <person name="Lerch A."/>
            <person name="Gates K."/>
            <person name="Steiner S."/>
            <person name="Mohr C."/>
            <person name="Pohlmann R."/>
            <person name="Luedi P."/>
            <person name="Choi S."/>
            <person name="Wing R.A."/>
            <person name="Flavier A."/>
            <person name="Gaffney T.D."/>
            <person name="Philippsen P."/>
        </authorList>
    </citation>
    <scope>NUCLEOTIDE SEQUENCE [LARGE SCALE GENOMIC DNA]</scope>
    <source>
        <strain evidence="3">ATCC 10895 / CBS 109.51 / FGSC 9923 / NRRL Y-1056</strain>
    </source>
</reference>
<dbReference type="AlphaFoldDB" id="Q74ZD4"/>
<dbReference type="PANTHER" id="PTHR12875:SF0">
    <property type="entry name" value="GOLGI TO ER TRAFFIC PROTEIN 4 HOMOLOG"/>
    <property type="match status" value="1"/>
</dbReference>
<evidence type="ECO:0000256" key="1">
    <source>
        <dbReference type="ARBA" id="ARBA00005351"/>
    </source>
</evidence>
<dbReference type="KEGG" id="ago:AGOS_AGR265W"/>
<name>Q74ZD4_EREGS</name>
<dbReference type="OrthoDB" id="10252405at2759"/>
<proteinExistence type="inferred from homology"/>
<evidence type="ECO:0000313" key="3">
    <source>
        <dbReference type="Proteomes" id="UP000000591"/>
    </source>
</evidence>
<keyword evidence="3" id="KW-1185">Reference proteome</keyword>
<dbReference type="GO" id="GO:0045048">
    <property type="term" value="P:protein insertion into ER membrane"/>
    <property type="evidence" value="ECO:0000318"/>
    <property type="project" value="GO_Central"/>
</dbReference>
<dbReference type="STRING" id="284811.Q74ZD4"/>
<dbReference type="Proteomes" id="UP000000591">
    <property type="component" value="Chromosome VII"/>
</dbReference>
<dbReference type="InterPro" id="IPR011990">
    <property type="entry name" value="TPR-like_helical_dom_sf"/>
</dbReference>
<dbReference type="EMBL" id="AE016820">
    <property type="protein sequence ID" value="AAS54755.1"/>
    <property type="molecule type" value="Genomic_DNA"/>
</dbReference>
<organism evidence="2 3">
    <name type="scientific">Eremothecium gossypii (strain ATCC 10895 / CBS 109.51 / FGSC 9923 / NRRL Y-1056)</name>
    <name type="common">Yeast</name>
    <name type="synonym">Ashbya gossypii</name>
    <dbReference type="NCBI Taxonomy" id="284811"/>
    <lineage>
        <taxon>Eukaryota</taxon>
        <taxon>Fungi</taxon>
        <taxon>Dikarya</taxon>
        <taxon>Ascomycota</taxon>
        <taxon>Saccharomycotina</taxon>
        <taxon>Saccharomycetes</taxon>
        <taxon>Saccharomycetales</taxon>
        <taxon>Saccharomycetaceae</taxon>
        <taxon>Eremothecium</taxon>
    </lineage>
</organism>
<dbReference type="Gene3D" id="1.25.40.10">
    <property type="entry name" value="Tetratricopeptide repeat domain"/>
    <property type="match status" value="1"/>
</dbReference>
<dbReference type="GO" id="GO:0005829">
    <property type="term" value="C:cytosol"/>
    <property type="evidence" value="ECO:0000318"/>
    <property type="project" value="GO_Central"/>
</dbReference>
<dbReference type="Pfam" id="PF04190">
    <property type="entry name" value="GET4"/>
    <property type="match status" value="1"/>
</dbReference>
<dbReference type="InParanoid" id="Q74ZD4"/>